<dbReference type="GO" id="GO:0038023">
    <property type="term" value="F:signaling receptor activity"/>
    <property type="evidence" value="ECO:0007669"/>
    <property type="project" value="TreeGrafter"/>
</dbReference>
<feature type="domain" description="Plastocyanin-like" evidence="8">
    <location>
        <begin position="39"/>
        <end position="147"/>
    </location>
</feature>
<reference evidence="9 10" key="1">
    <citation type="submission" date="2018-05" db="EMBL/GenBank/DDBJ databases">
        <authorList>
            <person name="Datahose"/>
        </authorList>
    </citation>
    <scope>NUCLEOTIDE SEQUENCE</scope>
</reference>
<dbReference type="Proteomes" id="UP000265100">
    <property type="component" value="Chromosome 16"/>
</dbReference>
<evidence type="ECO:0000256" key="5">
    <source>
        <dbReference type="ARBA" id="ARBA00023157"/>
    </source>
</evidence>
<keyword evidence="3" id="KW-0732">Signal</keyword>
<sequence length="957" mass="109375">MFCVFPPFLRSGPTYKKVVFREYEKGFRQAKTHPSWLGLLGPTLRAEEGETIVVTFRNMATSPYSISPHGVAYGKQSEGAYYFDNTSQKEKEDDKVLPNSEHVYYWEVTSDVAPQKNDPTCLTYTYISHQNVVKDYNSGLIGTLLICKQGSLDESGQQAGIHHEYVFLFGVFDESRSKYEPSGYTSDNHVKYTINGYTNGSLPDVSMCTYAPVSVHLVGMSSEPEVFSVHMNGQVLEHAGHKVSSVGLITGSSITARMVAIHTGRWLLSSHTVKHIEASMHAFVDVINCKGFEKPQRWVSYAEQRQSREWKYYIAAEEIFWDYAPTKQDHIDEDFKRQYLSQSPTRIGGKYKKAVYTQYKDETFTEKSENKQRKNELGILGPVIRAQIRDIITVREHNMASRPYSIYPHGLTIEKSQEGVNYPKGGNHSHGVQPGETHTYVWKVVEEDEPLEGDSRCLTRLYHSAVNTPRDIASGLIGPMLICKKKQLLDTGTCLSFCLQLKADKEQHAMFAVFDENKSWYLEDNIRQYCNQSKVNREDPEFYKSNIKHTVNGYIFKDDPPLGFCSGEVATWHVSSIGAQDYIQTLYIPGGEPDHLALEEQDEYEYVMYKDPYSVADDIKNLDLDETTKYYLKMSGPNVKTYFIAAEEVEWDYAGRQEKHELLSQETKFTKVVFRGYLDSSFTTPDIRGEIDEHLGILGPVIKAEVGQSIMVVFRNNANRPYSIHPNGVSYTNTFTYLWQVGHTVGPKPEESVCRTWAYYSGVNPERDIHSGLIGPLLVCREGTLDTKLTDRREFTLLFMTFDESRSWYYEKNSEIIAFYTMHLLETKTELYKNVLVFLAINGIIHSLKGLRMYTNQLVTWHLINLGSPNDFHSVHFHGQTFIHKKSTSYRQAVYPLLPGGFATLEMYPSKPGLWQLETEVGLSQQKGMQTLFLVLDNGANIKLSLCCIYNMIFYPF</sequence>
<dbReference type="PROSITE" id="PS00079">
    <property type="entry name" value="MULTICOPPER_OXIDASE1"/>
    <property type="match status" value="1"/>
</dbReference>
<reference evidence="9" key="4">
    <citation type="submission" date="2025-09" db="UniProtKB">
        <authorList>
            <consortium name="Ensembl"/>
        </authorList>
    </citation>
    <scope>IDENTIFICATION</scope>
</reference>
<gene>
    <name evidence="9" type="primary">F5</name>
</gene>
<feature type="disulfide bond" evidence="7">
    <location>
        <begin position="457"/>
        <end position="483"/>
    </location>
</feature>
<evidence type="ECO:0000256" key="6">
    <source>
        <dbReference type="ARBA" id="ARBA00023180"/>
    </source>
</evidence>
<feature type="disulfide bond" evidence="7">
    <location>
        <begin position="121"/>
        <end position="147"/>
    </location>
</feature>
<evidence type="ECO:0000256" key="4">
    <source>
        <dbReference type="ARBA" id="ARBA00022737"/>
    </source>
</evidence>
<evidence type="ECO:0000256" key="3">
    <source>
        <dbReference type="ARBA" id="ARBA00022729"/>
    </source>
</evidence>
<dbReference type="GO" id="GO:0005507">
    <property type="term" value="F:copper ion binding"/>
    <property type="evidence" value="ECO:0007669"/>
    <property type="project" value="InterPro"/>
</dbReference>
<feature type="disulfide bond" evidence="7">
    <location>
        <begin position="208"/>
        <end position="289"/>
    </location>
</feature>
<dbReference type="Gene3D" id="2.60.40.420">
    <property type="entry name" value="Cupredoxins - blue copper proteins"/>
    <property type="match status" value="5"/>
</dbReference>
<dbReference type="InterPro" id="IPR033138">
    <property type="entry name" value="Cu_oxidase_CS"/>
</dbReference>
<proteinExistence type="inferred from homology"/>
<dbReference type="PANTHER" id="PTHR46806:SF7">
    <property type="entry name" value="COAGULATION FACTOR VIII"/>
    <property type="match status" value="1"/>
</dbReference>
<dbReference type="InterPro" id="IPR050633">
    <property type="entry name" value="Neuropilin_MCO_CoagFactor"/>
</dbReference>
<keyword evidence="5 7" id="KW-1015">Disulfide bond</keyword>
<protein>
    <recommendedName>
        <fullName evidence="8">Plastocyanin-like domain-containing protein</fullName>
    </recommendedName>
</protein>
<evidence type="ECO:0000256" key="1">
    <source>
        <dbReference type="ARBA" id="ARBA00010609"/>
    </source>
</evidence>
<dbReference type="InterPro" id="IPR024715">
    <property type="entry name" value="Factor_5/8-like"/>
</dbReference>
<evidence type="ECO:0000256" key="2">
    <source>
        <dbReference type="ARBA" id="ARBA00022723"/>
    </source>
</evidence>
<dbReference type="GO" id="GO:0005886">
    <property type="term" value="C:plasma membrane"/>
    <property type="evidence" value="ECO:0007669"/>
    <property type="project" value="TreeGrafter"/>
</dbReference>
<dbReference type="InterPro" id="IPR011707">
    <property type="entry name" value="Cu-oxidase-like_N"/>
</dbReference>
<dbReference type="InterPro" id="IPR008972">
    <property type="entry name" value="Cupredoxin"/>
</dbReference>
<evidence type="ECO:0000259" key="8">
    <source>
        <dbReference type="Pfam" id="PF07732"/>
    </source>
</evidence>
<dbReference type="GeneTree" id="ENSGT00940000158556"/>
<dbReference type="AlphaFoldDB" id="A0AAX7VX11"/>
<name>A0AAX7VX11_ASTCA</name>
<evidence type="ECO:0000313" key="10">
    <source>
        <dbReference type="Proteomes" id="UP000265100"/>
    </source>
</evidence>
<organism evidence="9 10">
    <name type="scientific">Astatotilapia calliptera</name>
    <name type="common">Eastern happy</name>
    <name type="synonym">Chromis callipterus</name>
    <dbReference type="NCBI Taxonomy" id="8154"/>
    <lineage>
        <taxon>Eukaryota</taxon>
        <taxon>Metazoa</taxon>
        <taxon>Chordata</taxon>
        <taxon>Craniata</taxon>
        <taxon>Vertebrata</taxon>
        <taxon>Euteleostomi</taxon>
        <taxon>Actinopterygii</taxon>
        <taxon>Neopterygii</taxon>
        <taxon>Teleostei</taxon>
        <taxon>Neoteleostei</taxon>
        <taxon>Acanthomorphata</taxon>
        <taxon>Ovalentaria</taxon>
        <taxon>Cichlomorphae</taxon>
        <taxon>Cichliformes</taxon>
        <taxon>Cichlidae</taxon>
        <taxon>African cichlids</taxon>
        <taxon>Pseudocrenilabrinae</taxon>
        <taxon>Haplochromini</taxon>
        <taxon>Astatotilapia</taxon>
    </lineage>
</organism>
<comment type="similarity">
    <text evidence="1">Belongs to the multicopper oxidase family.</text>
</comment>
<dbReference type="FunFam" id="2.60.40.420:FF:000028">
    <property type="entry name" value="Ceruloplasmin"/>
    <property type="match status" value="2"/>
</dbReference>
<accession>A0AAX7VX11</accession>
<dbReference type="PANTHER" id="PTHR46806">
    <property type="entry name" value="F5/8 TYPE C DOMAIN-CONTAINING PROTEIN"/>
    <property type="match status" value="1"/>
</dbReference>
<keyword evidence="6" id="KW-0325">Glycoprotein</keyword>
<feature type="domain" description="Plastocyanin-like" evidence="8">
    <location>
        <begin position="378"/>
        <end position="486"/>
    </location>
</feature>
<dbReference type="SUPFAM" id="SSF49503">
    <property type="entry name" value="Cupredoxins"/>
    <property type="match status" value="6"/>
</dbReference>
<dbReference type="Pfam" id="PF07732">
    <property type="entry name" value="Cu-oxidase_3"/>
    <property type="match status" value="2"/>
</dbReference>
<reference evidence="10" key="2">
    <citation type="submission" date="2023-03" db="EMBL/GenBank/DDBJ databases">
        <authorList>
            <consortium name="Wellcome Sanger Institute Data Sharing"/>
        </authorList>
    </citation>
    <scope>NUCLEOTIDE SEQUENCE [LARGE SCALE GENOMIC DNA]</scope>
</reference>
<keyword evidence="2" id="KW-0479">Metal-binding</keyword>
<evidence type="ECO:0000256" key="7">
    <source>
        <dbReference type="PIRSR" id="PIRSR000354-1"/>
    </source>
</evidence>
<evidence type="ECO:0000313" key="9">
    <source>
        <dbReference type="Ensembl" id="ENSACLP00000086380.1"/>
    </source>
</evidence>
<dbReference type="Ensembl" id="ENSACLT00000086196.1">
    <property type="protein sequence ID" value="ENSACLP00000086380.1"/>
    <property type="gene ID" value="ENSACLG00000011439.2"/>
</dbReference>
<keyword evidence="4" id="KW-0677">Repeat</keyword>
<reference evidence="9" key="3">
    <citation type="submission" date="2025-08" db="UniProtKB">
        <authorList>
            <consortium name="Ensembl"/>
        </authorList>
    </citation>
    <scope>IDENTIFICATION</scope>
</reference>
<keyword evidence="10" id="KW-1185">Reference proteome</keyword>
<dbReference type="PIRSF" id="PIRSF000354">
    <property type="entry name" value="Factors_V_VIII"/>
    <property type="match status" value="1"/>
</dbReference>